<dbReference type="InterPro" id="IPR002328">
    <property type="entry name" value="ADH_Zn_CS"/>
</dbReference>
<dbReference type="GO" id="GO:0046294">
    <property type="term" value="P:formaldehyde catabolic process"/>
    <property type="evidence" value="ECO:0007669"/>
    <property type="project" value="TreeGrafter"/>
</dbReference>
<organism evidence="8 9">
    <name type="scientific">Gimesia algae</name>
    <dbReference type="NCBI Taxonomy" id="2527971"/>
    <lineage>
        <taxon>Bacteria</taxon>
        <taxon>Pseudomonadati</taxon>
        <taxon>Planctomycetota</taxon>
        <taxon>Planctomycetia</taxon>
        <taxon>Planctomycetales</taxon>
        <taxon>Planctomycetaceae</taxon>
        <taxon>Gimesia</taxon>
    </lineage>
</organism>
<feature type="domain" description="Enoyl reductase (ER)" evidence="7">
    <location>
        <begin position="18"/>
        <end position="372"/>
    </location>
</feature>
<accession>A0A517V7L6</accession>
<dbReference type="Pfam" id="PF08240">
    <property type="entry name" value="ADH_N"/>
    <property type="match status" value="1"/>
</dbReference>
<dbReference type="EMBL" id="CP036343">
    <property type="protein sequence ID" value="QDT89001.1"/>
    <property type="molecule type" value="Genomic_DNA"/>
</dbReference>
<dbReference type="InterPro" id="IPR011032">
    <property type="entry name" value="GroES-like_sf"/>
</dbReference>
<dbReference type="Pfam" id="PF00107">
    <property type="entry name" value="ADH_zinc_N"/>
    <property type="match status" value="1"/>
</dbReference>
<protein>
    <submittedName>
        <fullName evidence="8">Alcohol dehydrogenase D</fullName>
        <ecNumber evidence="8">1.1.1.1</ecNumber>
    </submittedName>
</protein>
<evidence type="ECO:0000256" key="2">
    <source>
        <dbReference type="ARBA" id="ARBA00022723"/>
    </source>
</evidence>
<dbReference type="SUPFAM" id="SSF51735">
    <property type="entry name" value="NAD(P)-binding Rossmann-fold domains"/>
    <property type="match status" value="1"/>
</dbReference>
<sequence>MLTRAAVLHEMQRPTPYAISKPLVIEELNLADPGPGEVLVEMAGAGLCHSDLSTIDGSRPRVMPMVMGHEASGIVREVGPGVHDLQPDDHVVFSFVPLCGHCIPCATGRPALCEPGAAANTAGTLLSGRRPFSSISGQEINHHLGVAAFAEHTVVAQESLIKIDSQLPLSTAALFGCAVMTGVGAVVNTAKIEPGSSVAVFGLGGVGLSTVMGARAAGAETIFAIDLLPDKLERATQVGATHTINASEEDPVQLIKDIQNGVDYTFESVGNELVLQQAYAATKRGGTTITIGLPHPGKMFSVPAVSLVAEERTIKGSYMGSAVPRRDLPRFIAAYQAVLFPVDKLLTSTIQLAEINEAFDALATGTAVRQVITFEK</sequence>
<evidence type="ECO:0000256" key="1">
    <source>
        <dbReference type="ARBA" id="ARBA00001947"/>
    </source>
</evidence>
<evidence type="ECO:0000313" key="9">
    <source>
        <dbReference type="Proteomes" id="UP000316855"/>
    </source>
</evidence>
<dbReference type="RefSeq" id="WP_145224115.1">
    <property type="nucleotide sequence ID" value="NZ_CP036343.1"/>
</dbReference>
<dbReference type="InterPro" id="IPR013149">
    <property type="entry name" value="ADH-like_C"/>
</dbReference>
<dbReference type="GO" id="GO:0004022">
    <property type="term" value="F:alcohol dehydrogenase (NAD+) activity"/>
    <property type="evidence" value="ECO:0007669"/>
    <property type="project" value="UniProtKB-EC"/>
</dbReference>
<evidence type="ECO:0000313" key="8">
    <source>
        <dbReference type="EMBL" id="QDT89001.1"/>
    </source>
</evidence>
<dbReference type="InterPro" id="IPR020843">
    <property type="entry name" value="ER"/>
</dbReference>
<dbReference type="GO" id="GO:0008270">
    <property type="term" value="F:zinc ion binding"/>
    <property type="evidence" value="ECO:0007669"/>
    <property type="project" value="InterPro"/>
</dbReference>
<dbReference type="CDD" id="cd08281">
    <property type="entry name" value="liver_ADH_like1"/>
    <property type="match status" value="1"/>
</dbReference>
<gene>
    <name evidence="8" type="primary">adhD</name>
    <name evidence="8" type="ORF">Pan161_06260</name>
</gene>
<dbReference type="OrthoDB" id="239596at2"/>
<dbReference type="PROSITE" id="PS00059">
    <property type="entry name" value="ADH_ZINC"/>
    <property type="match status" value="1"/>
</dbReference>
<dbReference type="GO" id="GO:0051903">
    <property type="term" value="F:S-(hydroxymethyl)glutathione dehydrogenase [NAD(P)+] activity"/>
    <property type="evidence" value="ECO:0007669"/>
    <property type="project" value="TreeGrafter"/>
</dbReference>
<dbReference type="Proteomes" id="UP000316855">
    <property type="component" value="Chromosome"/>
</dbReference>
<dbReference type="KEGG" id="gax:Pan161_06260"/>
<dbReference type="SMART" id="SM00829">
    <property type="entry name" value="PKS_ER"/>
    <property type="match status" value="1"/>
</dbReference>
<dbReference type="SUPFAM" id="SSF50129">
    <property type="entry name" value="GroES-like"/>
    <property type="match status" value="2"/>
</dbReference>
<keyword evidence="5" id="KW-0520">NAD</keyword>
<keyword evidence="2 6" id="KW-0479">Metal-binding</keyword>
<dbReference type="EC" id="1.1.1.1" evidence="8"/>
<dbReference type="Gene3D" id="3.40.50.720">
    <property type="entry name" value="NAD(P)-binding Rossmann-like Domain"/>
    <property type="match status" value="1"/>
</dbReference>
<dbReference type="InterPro" id="IPR036291">
    <property type="entry name" value="NAD(P)-bd_dom_sf"/>
</dbReference>
<keyword evidence="4 8" id="KW-0560">Oxidoreductase</keyword>
<dbReference type="AlphaFoldDB" id="A0A517V7L6"/>
<dbReference type="PANTHER" id="PTHR43880:SF12">
    <property type="entry name" value="ALCOHOL DEHYDROGENASE CLASS-3"/>
    <property type="match status" value="1"/>
</dbReference>
<dbReference type="InterPro" id="IPR013154">
    <property type="entry name" value="ADH-like_N"/>
</dbReference>
<dbReference type="GO" id="GO:0005829">
    <property type="term" value="C:cytosol"/>
    <property type="evidence" value="ECO:0007669"/>
    <property type="project" value="TreeGrafter"/>
</dbReference>
<evidence type="ECO:0000259" key="7">
    <source>
        <dbReference type="SMART" id="SM00829"/>
    </source>
</evidence>
<keyword evidence="9" id="KW-1185">Reference proteome</keyword>
<name>A0A517V7L6_9PLAN</name>
<reference evidence="8 9" key="1">
    <citation type="submission" date="2019-02" db="EMBL/GenBank/DDBJ databases">
        <title>Deep-cultivation of Planctomycetes and their phenomic and genomic characterization uncovers novel biology.</title>
        <authorList>
            <person name="Wiegand S."/>
            <person name="Jogler M."/>
            <person name="Boedeker C."/>
            <person name="Pinto D."/>
            <person name="Vollmers J."/>
            <person name="Rivas-Marin E."/>
            <person name="Kohn T."/>
            <person name="Peeters S.H."/>
            <person name="Heuer A."/>
            <person name="Rast P."/>
            <person name="Oberbeckmann S."/>
            <person name="Bunk B."/>
            <person name="Jeske O."/>
            <person name="Meyerdierks A."/>
            <person name="Storesund J.E."/>
            <person name="Kallscheuer N."/>
            <person name="Luecker S."/>
            <person name="Lage O.M."/>
            <person name="Pohl T."/>
            <person name="Merkel B.J."/>
            <person name="Hornburger P."/>
            <person name="Mueller R.-W."/>
            <person name="Bruemmer F."/>
            <person name="Labrenz M."/>
            <person name="Spormann A.M."/>
            <person name="Op den Camp H."/>
            <person name="Overmann J."/>
            <person name="Amann R."/>
            <person name="Jetten M.S.M."/>
            <person name="Mascher T."/>
            <person name="Medema M.H."/>
            <person name="Devos D.P."/>
            <person name="Kaster A.-K."/>
            <person name="Ovreas L."/>
            <person name="Rohde M."/>
            <person name="Galperin M.Y."/>
            <person name="Jogler C."/>
        </authorList>
    </citation>
    <scope>NUCLEOTIDE SEQUENCE [LARGE SCALE GENOMIC DNA]</scope>
    <source>
        <strain evidence="8 9">Pan161</strain>
    </source>
</reference>
<keyword evidence="3 6" id="KW-0862">Zinc</keyword>
<evidence type="ECO:0000256" key="4">
    <source>
        <dbReference type="ARBA" id="ARBA00023002"/>
    </source>
</evidence>
<comment type="cofactor">
    <cofactor evidence="1 6">
        <name>Zn(2+)</name>
        <dbReference type="ChEBI" id="CHEBI:29105"/>
    </cofactor>
</comment>
<dbReference type="PANTHER" id="PTHR43880">
    <property type="entry name" value="ALCOHOL DEHYDROGENASE"/>
    <property type="match status" value="1"/>
</dbReference>
<evidence type="ECO:0000256" key="3">
    <source>
        <dbReference type="ARBA" id="ARBA00022833"/>
    </source>
</evidence>
<comment type="similarity">
    <text evidence="6">Belongs to the zinc-containing alcohol dehydrogenase family.</text>
</comment>
<evidence type="ECO:0000256" key="5">
    <source>
        <dbReference type="ARBA" id="ARBA00023027"/>
    </source>
</evidence>
<dbReference type="FunFam" id="3.40.50.720:FF:000003">
    <property type="entry name" value="S-(hydroxymethyl)glutathione dehydrogenase"/>
    <property type="match status" value="1"/>
</dbReference>
<evidence type="ECO:0000256" key="6">
    <source>
        <dbReference type="RuleBase" id="RU361277"/>
    </source>
</evidence>
<dbReference type="Gene3D" id="3.90.180.10">
    <property type="entry name" value="Medium-chain alcohol dehydrogenases, catalytic domain"/>
    <property type="match status" value="1"/>
</dbReference>
<proteinExistence type="inferred from homology"/>